<dbReference type="AlphaFoldDB" id="A0AAV6TY27"/>
<dbReference type="EMBL" id="JAFNEN010000849">
    <property type="protein sequence ID" value="KAG8176753.1"/>
    <property type="molecule type" value="Genomic_DNA"/>
</dbReference>
<evidence type="ECO:0000313" key="3">
    <source>
        <dbReference type="Proteomes" id="UP000827092"/>
    </source>
</evidence>
<comment type="caution">
    <text evidence="2">The sequence shown here is derived from an EMBL/GenBank/DDBJ whole genome shotgun (WGS) entry which is preliminary data.</text>
</comment>
<keyword evidence="3" id="KW-1185">Reference proteome</keyword>
<feature type="region of interest" description="Disordered" evidence="1">
    <location>
        <begin position="1"/>
        <end position="21"/>
    </location>
</feature>
<accession>A0AAV6TY27</accession>
<evidence type="ECO:0000313" key="2">
    <source>
        <dbReference type="EMBL" id="KAG8176753.1"/>
    </source>
</evidence>
<gene>
    <name evidence="2" type="ORF">JTE90_003384</name>
</gene>
<protein>
    <submittedName>
        <fullName evidence="2">Uncharacterized protein</fullName>
    </submittedName>
</protein>
<sequence>MKEKALEPGPMRHASHRHIPVEGHVESGFSINKDMLVENLHEKSLIALRTVYDGIKSNCGIENVQITEELVNHRGSG</sequence>
<proteinExistence type="predicted"/>
<evidence type="ECO:0000256" key="1">
    <source>
        <dbReference type="SAM" id="MobiDB-lite"/>
    </source>
</evidence>
<dbReference type="Proteomes" id="UP000827092">
    <property type="component" value="Unassembled WGS sequence"/>
</dbReference>
<reference evidence="2 3" key="1">
    <citation type="journal article" date="2022" name="Nat. Ecol. Evol.">
        <title>A masculinizing supergene underlies an exaggerated male reproductive morph in a spider.</title>
        <authorList>
            <person name="Hendrickx F."/>
            <person name="De Corte Z."/>
            <person name="Sonet G."/>
            <person name="Van Belleghem S.M."/>
            <person name="Kostlbacher S."/>
            <person name="Vangestel C."/>
        </authorList>
    </citation>
    <scope>NUCLEOTIDE SEQUENCE [LARGE SCALE GENOMIC DNA]</scope>
    <source>
        <strain evidence="2">W744_W776</strain>
    </source>
</reference>
<organism evidence="2 3">
    <name type="scientific">Oedothorax gibbosus</name>
    <dbReference type="NCBI Taxonomy" id="931172"/>
    <lineage>
        <taxon>Eukaryota</taxon>
        <taxon>Metazoa</taxon>
        <taxon>Ecdysozoa</taxon>
        <taxon>Arthropoda</taxon>
        <taxon>Chelicerata</taxon>
        <taxon>Arachnida</taxon>
        <taxon>Araneae</taxon>
        <taxon>Araneomorphae</taxon>
        <taxon>Entelegynae</taxon>
        <taxon>Araneoidea</taxon>
        <taxon>Linyphiidae</taxon>
        <taxon>Erigoninae</taxon>
        <taxon>Oedothorax</taxon>
    </lineage>
</organism>
<name>A0AAV6TY27_9ARAC</name>